<dbReference type="Proteomes" id="UP001500973">
    <property type="component" value="Unassembled WGS sequence"/>
</dbReference>
<keyword evidence="5" id="KW-1185">Reference proteome</keyword>
<feature type="region of interest" description="Disordered" evidence="1">
    <location>
        <begin position="24"/>
        <end position="115"/>
    </location>
</feature>
<dbReference type="InterPro" id="IPR025326">
    <property type="entry name" value="DUF4232"/>
</dbReference>
<feature type="domain" description="DUF4232" evidence="3">
    <location>
        <begin position="98"/>
        <end position="212"/>
    </location>
</feature>
<dbReference type="Pfam" id="PF14016">
    <property type="entry name" value="DUF4232"/>
    <property type="match status" value="1"/>
</dbReference>
<name>A0ABN1YKN5_9ACTN</name>
<dbReference type="EMBL" id="BAAAIZ010000009">
    <property type="protein sequence ID" value="GAA1416656.1"/>
    <property type="molecule type" value="Genomic_DNA"/>
</dbReference>
<feature type="signal peptide" evidence="2">
    <location>
        <begin position="1"/>
        <end position="21"/>
    </location>
</feature>
<keyword evidence="2" id="KW-0732">Signal</keyword>
<reference evidence="4 5" key="1">
    <citation type="journal article" date="2019" name="Int. J. Syst. Evol. Microbiol.">
        <title>The Global Catalogue of Microorganisms (GCM) 10K type strain sequencing project: providing services to taxonomists for standard genome sequencing and annotation.</title>
        <authorList>
            <consortium name="The Broad Institute Genomics Platform"/>
            <consortium name="The Broad Institute Genome Sequencing Center for Infectious Disease"/>
            <person name="Wu L."/>
            <person name="Ma J."/>
        </authorList>
    </citation>
    <scope>NUCLEOTIDE SEQUENCE [LARGE SCALE GENOMIC DNA]</scope>
    <source>
        <strain evidence="4 5">JCM 11756</strain>
    </source>
</reference>
<proteinExistence type="predicted"/>
<evidence type="ECO:0000313" key="4">
    <source>
        <dbReference type="EMBL" id="GAA1416656.1"/>
    </source>
</evidence>
<dbReference type="RefSeq" id="WP_344010229.1">
    <property type="nucleotide sequence ID" value="NZ_BAAAIZ010000009.1"/>
</dbReference>
<evidence type="ECO:0000313" key="5">
    <source>
        <dbReference type="Proteomes" id="UP001500973"/>
    </source>
</evidence>
<organism evidence="4 5">
    <name type="scientific">Streptomyces thermospinosisporus</name>
    <dbReference type="NCBI Taxonomy" id="161482"/>
    <lineage>
        <taxon>Bacteria</taxon>
        <taxon>Bacillati</taxon>
        <taxon>Actinomycetota</taxon>
        <taxon>Actinomycetes</taxon>
        <taxon>Kitasatosporales</taxon>
        <taxon>Streptomycetaceae</taxon>
        <taxon>Streptomyces</taxon>
    </lineage>
</organism>
<sequence>MAYARRPVWLASAVAVLGTLAACGTQTSGATPAPSAPAGRSSLSSPPPAVPSDTVAASVRSAARSPATGTAERSEPAEASRSAASSAPATSLPSASRCRTSELSASIGRMDPGAGQRNFPVVLTNGSSRTCTVYGYPGAAFVDAAGRQLGPDPVRTPGEPRRVTLAPGESAWAGLRYSSPGISGARTARPAALLVTPPDEREPLRVPWKAGEVPVAGNSSKVFLTVLQPGTGP</sequence>
<evidence type="ECO:0000256" key="1">
    <source>
        <dbReference type="SAM" id="MobiDB-lite"/>
    </source>
</evidence>
<feature type="compositionally biased region" description="Low complexity" evidence="1">
    <location>
        <begin position="27"/>
        <end position="44"/>
    </location>
</feature>
<evidence type="ECO:0000259" key="3">
    <source>
        <dbReference type="Pfam" id="PF14016"/>
    </source>
</evidence>
<accession>A0ABN1YKN5</accession>
<feature type="compositionally biased region" description="Low complexity" evidence="1">
    <location>
        <begin position="79"/>
        <end position="97"/>
    </location>
</feature>
<dbReference type="PROSITE" id="PS51257">
    <property type="entry name" value="PROKAR_LIPOPROTEIN"/>
    <property type="match status" value="1"/>
</dbReference>
<feature type="chain" id="PRO_5046296278" evidence="2">
    <location>
        <begin position="22"/>
        <end position="233"/>
    </location>
</feature>
<protein>
    <submittedName>
        <fullName evidence="4">DUF4232 domain-containing protein</fullName>
    </submittedName>
</protein>
<gene>
    <name evidence="4" type="ORF">GCM10009601_09260</name>
</gene>
<feature type="compositionally biased region" description="Low complexity" evidence="1">
    <location>
        <begin position="51"/>
        <end position="65"/>
    </location>
</feature>
<comment type="caution">
    <text evidence="4">The sequence shown here is derived from an EMBL/GenBank/DDBJ whole genome shotgun (WGS) entry which is preliminary data.</text>
</comment>
<evidence type="ECO:0000256" key="2">
    <source>
        <dbReference type="SAM" id="SignalP"/>
    </source>
</evidence>